<accession>A0A0P1A5N9</accession>
<organism evidence="1 2">
    <name type="scientific">Plasmopara halstedii</name>
    <name type="common">Downy mildew of sunflower</name>
    <dbReference type="NCBI Taxonomy" id="4781"/>
    <lineage>
        <taxon>Eukaryota</taxon>
        <taxon>Sar</taxon>
        <taxon>Stramenopiles</taxon>
        <taxon>Oomycota</taxon>
        <taxon>Peronosporomycetes</taxon>
        <taxon>Peronosporales</taxon>
        <taxon>Peronosporaceae</taxon>
        <taxon>Plasmopara</taxon>
    </lineage>
</organism>
<keyword evidence="2" id="KW-1185">Reference proteome</keyword>
<dbReference type="GeneID" id="36409531"/>
<name>A0A0P1A5N9_PLAHL</name>
<proteinExistence type="predicted"/>
<reference evidence="2" key="1">
    <citation type="submission" date="2014-09" db="EMBL/GenBank/DDBJ databases">
        <authorList>
            <person name="Sharma Rahul"/>
            <person name="Thines Marco"/>
        </authorList>
    </citation>
    <scope>NUCLEOTIDE SEQUENCE [LARGE SCALE GENOMIC DNA]</scope>
</reference>
<sequence length="57" mass="6566">MISTRIGHGGVASGRGISVLSTKTLHFAKDIYRHYRLRLYVRTRKRSIHGNIRNSQE</sequence>
<dbReference type="Proteomes" id="UP000054928">
    <property type="component" value="Unassembled WGS sequence"/>
</dbReference>
<dbReference type="RefSeq" id="XP_024572051.1">
    <property type="nucleotide sequence ID" value="XM_024726892.1"/>
</dbReference>
<evidence type="ECO:0000313" key="1">
    <source>
        <dbReference type="EMBL" id="CEG35682.1"/>
    </source>
</evidence>
<dbReference type="EMBL" id="CCYD01000081">
    <property type="protein sequence ID" value="CEG35682.1"/>
    <property type="molecule type" value="Genomic_DNA"/>
</dbReference>
<protein>
    <submittedName>
        <fullName evidence="1">Uncharacterized protein</fullName>
    </submittedName>
</protein>
<dbReference type="AlphaFoldDB" id="A0A0P1A5N9"/>
<evidence type="ECO:0000313" key="2">
    <source>
        <dbReference type="Proteomes" id="UP000054928"/>
    </source>
</evidence>